<evidence type="ECO:0000313" key="2">
    <source>
        <dbReference type="Proteomes" id="UP000019114"/>
    </source>
</evidence>
<dbReference type="OrthoDB" id="10009287at2759"/>
<evidence type="ECO:0000313" key="1">
    <source>
        <dbReference type="EMBL" id="ETW44976.1"/>
    </source>
</evidence>
<name>W4IMT8_PLAFA</name>
<protein>
    <submittedName>
        <fullName evidence="1">Uncharacterized protein</fullName>
    </submittedName>
</protein>
<sequence length="77" mass="9020">MTLQRINPSKLSNLKAEMKLNYVMVYNYIIRPILLKHEKMIDDTVQKISQTATSHLTQITGNLTEKLVQEGIRRRHI</sequence>
<reference evidence="1 2" key="2">
    <citation type="submission" date="2013-02" db="EMBL/GenBank/DDBJ databases">
        <title>The Genome Sequence of Plasmodium falciparum NF135/5.C10.</title>
        <authorList>
            <consortium name="The Broad Institute Genome Sequencing Platform"/>
            <consortium name="The Broad Institute Genome Sequencing Center for Infectious Disease"/>
            <person name="Neafsey D."/>
            <person name="Cheeseman I."/>
            <person name="Volkman S."/>
            <person name="Adams J."/>
            <person name="Walker B."/>
            <person name="Young S.K."/>
            <person name="Zeng Q."/>
            <person name="Gargeya S."/>
            <person name="Fitzgerald M."/>
            <person name="Haas B."/>
            <person name="Abouelleil A."/>
            <person name="Alvarado L."/>
            <person name="Arachchi H.M."/>
            <person name="Berlin A.M."/>
            <person name="Chapman S.B."/>
            <person name="Dewar J."/>
            <person name="Goldberg J."/>
            <person name="Griggs A."/>
            <person name="Gujja S."/>
            <person name="Hansen M."/>
            <person name="Howarth C."/>
            <person name="Imamovic A."/>
            <person name="Larimer J."/>
            <person name="McCowan C."/>
            <person name="Murphy C."/>
            <person name="Neiman D."/>
            <person name="Pearson M."/>
            <person name="Priest M."/>
            <person name="Roberts A."/>
            <person name="Saif S."/>
            <person name="Shea T."/>
            <person name="Sisk P."/>
            <person name="Sykes S."/>
            <person name="Wortman J."/>
            <person name="Nusbaum C."/>
            <person name="Birren B."/>
        </authorList>
    </citation>
    <scope>NUCLEOTIDE SEQUENCE [LARGE SCALE GENOMIC DNA]</scope>
    <source>
        <strain evidence="1 2">NF135/5.C10</strain>
    </source>
</reference>
<reference evidence="1 2" key="1">
    <citation type="submission" date="2013-02" db="EMBL/GenBank/DDBJ databases">
        <title>The Genome Annotation of Plasmodium falciparum NF135/5.C10.</title>
        <authorList>
            <consortium name="The Broad Institute Genome Sequencing Platform"/>
            <consortium name="The Broad Institute Genome Sequencing Center for Infectious Disease"/>
            <person name="Neafsey D."/>
            <person name="Hoffman S."/>
            <person name="Volkman S."/>
            <person name="Rosenthal P."/>
            <person name="Walker B."/>
            <person name="Young S.K."/>
            <person name="Zeng Q."/>
            <person name="Gargeya S."/>
            <person name="Fitzgerald M."/>
            <person name="Haas B."/>
            <person name="Abouelleil A."/>
            <person name="Allen A.W."/>
            <person name="Alvarado L."/>
            <person name="Arachchi H.M."/>
            <person name="Berlin A.M."/>
            <person name="Chapman S.B."/>
            <person name="Gainer-Dewar J."/>
            <person name="Goldberg J."/>
            <person name="Griggs A."/>
            <person name="Gujja S."/>
            <person name="Hansen M."/>
            <person name="Howarth C."/>
            <person name="Imamovic A."/>
            <person name="Ireland A."/>
            <person name="Larimer J."/>
            <person name="McCowan C."/>
            <person name="Murphy C."/>
            <person name="Pearson M."/>
            <person name="Poon T.W."/>
            <person name="Priest M."/>
            <person name="Roberts A."/>
            <person name="Saif S."/>
            <person name="Shea T."/>
            <person name="Sisk P."/>
            <person name="Sykes S."/>
            <person name="Wortman J."/>
            <person name="Nusbaum C."/>
            <person name="Birren B."/>
        </authorList>
    </citation>
    <scope>NUCLEOTIDE SEQUENCE [LARGE SCALE GENOMIC DNA]</scope>
    <source>
        <strain evidence="1 2">NF135/5.C10</strain>
    </source>
</reference>
<accession>W4IMT8</accession>
<dbReference type="EMBL" id="KI926020">
    <property type="protein sequence ID" value="ETW44976.1"/>
    <property type="molecule type" value="Genomic_DNA"/>
</dbReference>
<dbReference type="AlphaFoldDB" id="W4IMT8"/>
<proteinExistence type="predicted"/>
<organism evidence="1 2">
    <name type="scientific">Plasmodium falciparum NF135/5.C10</name>
    <dbReference type="NCBI Taxonomy" id="1036726"/>
    <lineage>
        <taxon>Eukaryota</taxon>
        <taxon>Sar</taxon>
        <taxon>Alveolata</taxon>
        <taxon>Apicomplexa</taxon>
        <taxon>Aconoidasida</taxon>
        <taxon>Haemosporida</taxon>
        <taxon>Plasmodiidae</taxon>
        <taxon>Plasmodium</taxon>
        <taxon>Plasmodium (Laverania)</taxon>
    </lineage>
</organism>
<gene>
    <name evidence="1" type="ORF">PFNF135_00578</name>
</gene>
<dbReference type="Proteomes" id="UP000019114">
    <property type="component" value="Unassembled WGS sequence"/>
</dbReference>